<dbReference type="Gramene" id="PAN22709">
    <property type="protein sequence ID" value="PAN22709"/>
    <property type="gene ID" value="PAHAL_4G039400"/>
</dbReference>
<proteinExistence type="predicted"/>
<gene>
    <name evidence="2" type="ORF">PAHAL_4G039400</name>
</gene>
<dbReference type="Proteomes" id="UP000243499">
    <property type="component" value="Chromosome 4"/>
</dbReference>
<sequence length="229" mass="24969">MRAEKEARSRTANSSSMAELLCASRSKKRRAGEEGEESETAVAAAQEEDRISALPEDCDSAAHPSIRTGALSKRWRAAGPRRPPWLPQSPPPLRRCPEAAPRVTLAPRPAPPGPLHSHHEHEQAPAHNGASSTARTPSASSTTPHHIDAANRVVSMFSTFTFPPGCSHLARLVLRHITRVSFGCCRCPLLERLFVQLPSSSHDTFVDNSLEVAEEDEPDAVLFEVDDPR</sequence>
<reference evidence="2" key="1">
    <citation type="submission" date="2018-04" db="EMBL/GenBank/DDBJ databases">
        <title>WGS assembly of Panicum hallii.</title>
        <authorList>
            <person name="Lovell J."/>
            <person name="Jenkins J."/>
            <person name="Lowry D."/>
            <person name="Mamidi S."/>
            <person name="Sreedasyam A."/>
            <person name="Weng X."/>
            <person name="Barry K."/>
            <person name="Bonette J."/>
            <person name="Campitelli B."/>
            <person name="Daum C."/>
            <person name="Gordon S."/>
            <person name="Gould B."/>
            <person name="Lipzen A."/>
            <person name="Macqueen A."/>
            <person name="Palacio-Mejia J."/>
            <person name="Plott C."/>
            <person name="Shakirov E."/>
            <person name="Shu S."/>
            <person name="Yoshinaga Y."/>
            <person name="Zane M."/>
            <person name="Rokhsar D."/>
            <person name="Grimwood J."/>
            <person name="Schmutz J."/>
            <person name="Juenger T."/>
        </authorList>
    </citation>
    <scope>NUCLEOTIDE SEQUENCE [LARGE SCALE GENOMIC DNA]</scope>
    <source>
        <strain evidence="2">FIL2</strain>
    </source>
</reference>
<dbReference type="EMBL" id="CM008049">
    <property type="protein sequence ID" value="PAN22709.1"/>
    <property type="molecule type" value="Genomic_DNA"/>
</dbReference>
<evidence type="ECO:0000313" key="2">
    <source>
        <dbReference type="EMBL" id="PAN22709.1"/>
    </source>
</evidence>
<feature type="compositionally biased region" description="Low complexity" evidence="1">
    <location>
        <begin position="130"/>
        <end position="144"/>
    </location>
</feature>
<accession>A0A2S3HH77</accession>
<evidence type="ECO:0000256" key="1">
    <source>
        <dbReference type="SAM" id="MobiDB-lite"/>
    </source>
</evidence>
<protein>
    <submittedName>
        <fullName evidence="2">Uncharacterized protein</fullName>
    </submittedName>
</protein>
<dbReference type="AlphaFoldDB" id="A0A2S3HH77"/>
<feature type="compositionally biased region" description="Pro residues" evidence="1">
    <location>
        <begin position="81"/>
        <end position="94"/>
    </location>
</feature>
<organism evidence="2">
    <name type="scientific">Panicum hallii</name>
    <dbReference type="NCBI Taxonomy" id="206008"/>
    <lineage>
        <taxon>Eukaryota</taxon>
        <taxon>Viridiplantae</taxon>
        <taxon>Streptophyta</taxon>
        <taxon>Embryophyta</taxon>
        <taxon>Tracheophyta</taxon>
        <taxon>Spermatophyta</taxon>
        <taxon>Magnoliopsida</taxon>
        <taxon>Liliopsida</taxon>
        <taxon>Poales</taxon>
        <taxon>Poaceae</taxon>
        <taxon>PACMAD clade</taxon>
        <taxon>Panicoideae</taxon>
        <taxon>Panicodae</taxon>
        <taxon>Paniceae</taxon>
        <taxon>Panicinae</taxon>
        <taxon>Panicum</taxon>
        <taxon>Panicum sect. Panicum</taxon>
    </lineage>
</organism>
<feature type="region of interest" description="Disordered" evidence="1">
    <location>
        <begin position="1"/>
        <end position="144"/>
    </location>
</feature>
<name>A0A2S3HH77_9POAL</name>